<dbReference type="NCBIfam" id="NF003356">
    <property type="entry name" value="PRK04405.1"/>
    <property type="match status" value="1"/>
</dbReference>
<evidence type="ECO:0000256" key="3">
    <source>
        <dbReference type="ARBA" id="ARBA00006071"/>
    </source>
</evidence>
<dbReference type="PROSITE" id="PS50198">
    <property type="entry name" value="PPIC_PPIASE_2"/>
    <property type="match status" value="1"/>
</dbReference>
<comment type="subcellular location">
    <subcellularLocation>
        <location evidence="2 11">Cell membrane</location>
        <topology evidence="2 11">Lipid-anchor</topology>
    </subcellularLocation>
</comment>
<dbReference type="Gene3D" id="3.10.50.40">
    <property type="match status" value="1"/>
</dbReference>
<dbReference type="PANTHER" id="PTHR47245:SF1">
    <property type="entry name" value="FOLDASE PROTEIN PRSA"/>
    <property type="match status" value="1"/>
</dbReference>
<protein>
    <recommendedName>
        <fullName evidence="11">Foldase protein PrsA</fullName>
        <ecNumber evidence="11">5.2.1.8</ecNumber>
    </recommendedName>
</protein>
<dbReference type="EC" id="5.2.1.8" evidence="11"/>
<dbReference type="Pfam" id="PF00639">
    <property type="entry name" value="Rotamase"/>
    <property type="match status" value="1"/>
</dbReference>
<evidence type="ECO:0000256" key="10">
    <source>
        <dbReference type="ARBA" id="ARBA00023288"/>
    </source>
</evidence>
<keyword evidence="9 11" id="KW-0413">Isomerase</keyword>
<dbReference type="InterPro" id="IPR027304">
    <property type="entry name" value="Trigger_fact/SurA_dom_sf"/>
</dbReference>
<dbReference type="InterPro" id="IPR023059">
    <property type="entry name" value="Foldase_PrsA"/>
</dbReference>
<evidence type="ECO:0000256" key="5">
    <source>
        <dbReference type="ARBA" id="ARBA00022729"/>
    </source>
</evidence>
<dbReference type="SUPFAM" id="SSF54534">
    <property type="entry name" value="FKBP-like"/>
    <property type="match status" value="1"/>
</dbReference>
<dbReference type="InterPro" id="IPR050245">
    <property type="entry name" value="PrsA_foldase"/>
</dbReference>
<keyword evidence="10 11" id="KW-0449">Lipoprotein</keyword>
<evidence type="ECO:0000313" key="15">
    <source>
        <dbReference type="Proteomes" id="UP000465035"/>
    </source>
</evidence>
<comment type="similarity">
    <text evidence="3 11">Belongs to the PrsA family.</text>
</comment>
<dbReference type="GO" id="GO:0005886">
    <property type="term" value="C:plasma membrane"/>
    <property type="evidence" value="ECO:0007669"/>
    <property type="project" value="UniProtKB-SubCell"/>
</dbReference>
<dbReference type="PANTHER" id="PTHR47245">
    <property type="entry name" value="PEPTIDYLPROLYL ISOMERASE"/>
    <property type="match status" value="1"/>
</dbReference>
<evidence type="ECO:0000256" key="12">
    <source>
        <dbReference type="SAM" id="SignalP"/>
    </source>
</evidence>
<evidence type="ECO:0000256" key="7">
    <source>
        <dbReference type="ARBA" id="ARBA00023136"/>
    </source>
</evidence>
<evidence type="ECO:0000313" key="14">
    <source>
        <dbReference type="EMBL" id="QHB51427.1"/>
    </source>
</evidence>
<dbReference type="GO" id="GO:0006457">
    <property type="term" value="P:protein folding"/>
    <property type="evidence" value="ECO:0007669"/>
    <property type="project" value="UniProtKB-UniRule"/>
</dbReference>
<evidence type="ECO:0000256" key="4">
    <source>
        <dbReference type="ARBA" id="ARBA00022475"/>
    </source>
</evidence>
<evidence type="ECO:0000259" key="13">
    <source>
        <dbReference type="PROSITE" id="PS50198"/>
    </source>
</evidence>
<keyword evidence="5 11" id="KW-0732">Signal</keyword>
<evidence type="ECO:0000256" key="2">
    <source>
        <dbReference type="ARBA" id="ARBA00004193"/>
    </source>
</evidence>
<dbReference type="Proteomes" id="UP000465035">
    <property type="component" value="Chromosome"/>
</dbReference>
<sequence length="295" mass="32383">MIMKKGFVILAGIGAGLILSACSNQSVATINGSNITKDAYYQEMKDSPSGQQALGQMILDKGLEKQYGNKVKNTAVTRQLNTVKKQYGASFGAFLTQNGLTASQYKRNLKEDLLLRAAIKADTKFTPDMLKQQFKHYQPKVTVNQILVSKKATAQKVINQLNAGHSFAKLAAAYSTDTATKKKSGRISPFDNTNTTLDPNFKKAAFKLKTGQYTKTPVKTQYGYEVIQMVNHPAKGTYQNHKEALKNQIVDTKAADNNTVHAVATKVLKRGKATVHDKQLQNVLAGFENQSSMKS</sequence>
<dbReference type="HAMAP" id="MF_01145">
    <property type="entry name" value="Foldase_PrsA"/>
    <property type="match status" value="1"/>
</dbReference>
<keyword evidence="6 11" id="KW-0697">Rotamase</keyword>
<dbReference type="SUPFAM" id="SSF109998">
    <property type="entry name" value="Triger factor/SurA peptide-binding domain-like"/>
    <property type="match status" value="1"/>
</dbReference>
<organism evidence="14 15">
    <name type="scientific">Lentilactobacillus hilgardii</name>
    <name type="common">Lactobacillus hilgardii</name>
    <dbReference type="NCBI Taxonomy" id="1588"/>
    <lineage>
        <taxon>Bacteria</taxon>
        <taxon>Bacillati</taxon>
        <taxon>Bacillota</taxon>
        <taxon>Bacilli</taxon>
        <taxon>Lactobacillales</taxon>
        <taxon>Lactobacillaceae</taxon>
        <taxon>Lentilactobacillus</taxon>
    </lineage>
</organism>
<evidence type="ECO:0000256" key="1">
    <source>
        <dbReference type="ARBA" id="ARBA00000971"/>
    </source>
</evidence>
<dbReference type="AlphaFoldDB" id="A0A6P1E2P8"/>
<evidence type="ECO:0000256" key="8">
    <source>
        <dbReference type="ARBA" id="ARBA00023139"/>
    </source>
</evidence>
<dbReference type="EMBL" id="CP047121">
    <property type="protein sequence ID" value="QHB51427.1"/>
    <property type="molecule type" value="Genomic_DNA"/>
</dbReference>
<feature type="signal peptide" evidence="12">
    <location>
        <begin position="1"/>
        <end position="28"/>
    </location>
</feature>
<gene>
    <name evidence="11" type="primary">prsA</name>
    <name evidence="14" type="ORF">GQR93_03945</name>
</gene>
<keyword evidence="4 11" id="KW-1003">Cell membrane</keyword>
<evidence type="ECO:0000256" key="6">
    <source>
        <dbReference type="ARBA" id="ARBA00023110"/>
    </source>
</evidence>
<dbReference type="GO" id="GO:0003755">
    <property type="term" value="F:peptidyl-prolyl cis-trans isomerase activity"/>
    <property type="evidence" value="ECO:0007669"/>
    <property type="project" value="UniProtKB-UniRule"/>
</dbReference>
<feature type="chain" id="PRO_5026816915" description="Foldase protein PrsA" evidence="12">
    <location>
        <begin position="29"/>
        <end position="295"/>
    </location>
</feature>
<dbReference type="InterPro" id="IPR046357">
    <property type="entry name" value="PPIase_dom_sf"/>
</dbReference>
<keyword evidence="7 11" id="KW-0472">Membrane</keyword>
<accession>A0A6P1E2P8</accession>
<evidence type="ECO:0000256" key="11">
    <source>
        <dbReference type="HAMAP-Rule" id="MF_01145"/>
    </source>
</evidence>
<keyword evidence="8 11" id="KW-0564">Palmitate</keyword>
<reference evidence="14 15" key="1">
    <citation type="submission" date="2019-12" db="EMBL/GenBank/DDBJ databases">
        <title>Lactobacillus hilgardii FLUB.</title>
        <authorList>
            <person name="Gustaw K."/>
        </authorList>
    </citation>
    <scope>NUCLEOTIDE SEQUENCE [LARGE SCALE GENOMIC DNA]</scope>
    <source>
        <strain evidence="14 15">FLUB</strain>
    </source>
</reference>
<dbReference type="Gene3D" id="1.10.4030.10">
    <property type="entry name" value="Porin chaperone SurA, peptide-binding domain"/>
    <property type="match status" value="1"/>
</dbReference>
<dbReference type="PROSITE" id="PS51257">
    <property type="entry name" value="PROKAR_LIPOPROTEIN"/>
    <property type="match status" value="1"/>
</dbReference>
<feature type="domain" description="PpiC" evidence="13">
    <location>
        <begin position="138"/>
        <end position="231"/>
    </location>
</feature>
<name>A0A6P1E2P8_LENHI</name>
<comment type="function">
    <text evidence="11">Plays a major role in protein secretion by helping the post-translocational extracellular folding of several secreted proteins.</text>
</comment>
<evidence type="ECO:0000256" key="9">
    <source>
        <dbReference type="ARBA" id="ARBA00023235"/>
    </source>
</evidence>
<proteinExistence type="inferred from homology"/>
<comment type="catalytic activity">
    <reaction evidence="1 11">
        <text>[protein]-peptidylproline (omega=180) = [protein]-peptidylproline (omega=0)</text>
        <dbReference type="Rhea" id="RHEA:16237"/>
        <dbReference type="Rhea" id="RHEA-COMP:10747"/>
        <dbReference type="Rhea" id="RHEA-COMP:10748"/>
        <dbReference type="ChEBI" id="CHEBI:83833"/>
        <dbReference type="ChEBI" id="CHEBI:83834"/>
        <dbReference type="EC" id="5.2.1.8"/>
    </reaction>
</comment>
<dbReference type="InterPro" id="IPR000297">
    <property type="entry name" value="PPIase_PpiC"/>
</dbReference>